<dbReference type="HOGENOM" id="CLU_081629_0_0_1"/>
<reference evidence="2 3" key="1">
    <citation type="journal article" date="2012" name="Appl. Environ. Microbiol.">
        <title>Short-read sequencing for genomic analysis of the brown rot fungus Fibroporia radiculosa.</title>
        <authorList>
            <person name="Tang J.D."/>
            <person name="Perkins A.D."/>
            <person name="Sonstegard T.S."/>
            <person name="Schroeder S.G."/>
            <person name="Burgess S.C."/>
            <person name="Diehl S.V."/>
        </authorList>
    </citation>
    <scope>NUCLEOTIDE SEQUENCE [LARGE SCALE GENOMIC DNA]</scope>
    <source>
        <strain evidence="2 3">TFFH 294</strain>
    </source>
</reference>
<accession>J4H1Z5</accession>
<feature type="domain" description="Thiaminase-2/PQQC" evidence="1">
    <location>
        <begin position="166"/>
        <end position="282"/>
    </location>
</feature>
<dbReference type="AlphaFoldDB" id="J4H1Z5"/>
<protein>
    <recommendedName>
        <fullName evidence="1">Thiaminase-2/PQQC domain-containing protein</fullName>
    </recommendedName>
</protein>
<gene>
    <name evidence="2" type="ORF">FIBRA_02671</name>
</gene>
<evidence type="ECO:0000259" key="1">
    <source>
        <dbReference type="Pfam" id="PF03070"/>
    </source>
</evidence>
<proteinExistence type="predicted"/>
<organism evidence="2 3">
    <name type="scientific">Fibroporia radiculosa</name>
    <dbReference type="NCBI Taxonomy" id="599839"/>
    <lineage>
        <taxon>Eukaryota</taxon>
        <taxon>Fungi</taxon>
        <taxon>Dikarya</taxon>
        <taxon>Basidiomycota</taxon>
        <taxon>Agaricomycotina</taxon>
        <taxon>Agaricomycetes</taxon>
        <taxon>Polyporales</taxon>
        <taxon>Fibroporiaceae</taxon>
        <taxon>Fibroporia</taxon>
    </lineage>
</organism>
<keyword evidence="3" id="KW-1185">Reference proteome</keyword>
<evidence type="ECO:0000313" key="3">
    <source>
        <dbReference type="Proteomes" id="UP000006352"/>
    </source>
</evidence>
<dbReference type="InParanoid" id="J4H1Z5"/>
<dbReference type="Gene3D" id="1.20.910.10">
    <property type="entry name" value="Heme oxygenase-like"/>
    <property type="match status" value="1"/>
</dbReference>
<dbReference type="SUPFAM" id="SSF48613">
    <property type="entry name" value="Heme oxygenase-like"/>
    <property type="match status" value="1"/>
</dbReference>
<sequence>MSSSKLISDTLQRSARIRGAFHELNKYAAHPAYGVPLEQVKSALEAQKGAPPKSTPRQAPAENDLVGRLLQDNQDIWDQLCNHTFPHNVMGTMKTTDPGYKNAVAGFAWYMVQDFKYCTREMVFQIERATKSTSTDEFTATTAKVKNYCGYVDDSLALCVAAPPAGLGLNDKQVLQADSTDALNYYTDFQLITAKDNNWALGLVAMIPCVQSYWTIANSLKNNPDVDRIWYNLWIAPNSDYANSGIPGQIAFFEQNYVEWKDHYEEAKEIFRQACMGEINLWGITANPPSWLNVQKN</sequence>
<dbReference type="InterPro" id="IPR016084">
    <property type="entry name" value="Haem_Oase-like_multi-hlx"/>
</dbReference>
<dbReference type="CDD" id="cd19359">
    <property type="entry name" value="TenA_C_Bt3146-like"/>
    <property type="match status" value="1"/>
</dbReference>
<dbReference type="STRING" id="599839.J4H1Z5"/>
<dbReference type="RefSeq" id="XP_012179917.1">
    <property type="nucleotide sequence ID" value="XM_012324527.1"/>
</dbReference>
<dbReference type="GO" id="GO:0006772">
    <property type="term" value="P:thiamine metabolic process"/>
    <property type="evidence" value="ECO:0007669"/>
    <property type="project" value="UniProtKB-ARBA"/>
</dbReference>
<dbReference type="Pfam" id="PF03070">
    <property type="entry name" value="TENA_THI-4"/>
    <property type="match status" value="1"/>
</dbReference>
<dbReference type="GeneID" id="24095545"/>
<name>J4H1Z5_9APHY</name>
<dbReference type="EMBL" id="HE796996">
    <property type="protein sequence ID" value="CCM00634.1"/>
    <property type="molecule type" value="Genomic_DNA"/>
</dbReference>
<dbReference type="OrthoDB" id="2792107at2759"/>
<evidence type="ECO:0000313" key="2">
    <source>
        <dbReference type="EMBL" id="CCM00634.1"/>
    </source>
</evidence>
<dbReference type="Proteomes" id="UP000006352">
    <property type="component" value="Unassembled WGS sequence"/>
</dbReference>
<dbReference type="InterPro" id="IPR004305">
    <property type="entry name" value="Thiaminase-2/PQQC"/>
</dbReference>